<feature type="domain" description="Transcription factor TFIID subunit 8 C-terminal" evidence="8">
    <location>
        <begin position="231"/>
        <end position="279"/>
    </location>
</feature>
<evidence type="ECO:0000256" key="3">
    <source>
        <dbReference type="ARBA" id="ARBA00017307"/>
    </source>
</evidence>
<reference evidence="9 10" key="1">
    <citation type="submission" date="2016-10" db="EMBL/GenBank/DDBJ databases">
        <authorList>
            <person name="de Groot N.N."/>
        </authorList>
    </citation>
    <scope>NUCLEOTIDE SEQUENCE [LARGE SCALE GENOMIC DNA]</scope>
    <source>
        <strain evidence="9 10">PYCC 4715</strain>
    </source>
</reference>
<keyword evidence="6" id="KW-0539">Nucleus</keyword>
<comment type="subcellular location">
    <subcellularLocation>
        <location evidence="1">Nucleus</location>
    </subcellularLocation>
</comment>
<dbReference type="InterPro" id="IPR037818">
    <property type="entry name" value="TAF8"/>
</dbReference>
<proteinExistence type="inferred from homology"/>
<feature type="region of interest" description="Disordered" evidence="7">
    <location>
        <begin position="1"/>
        <end position="82"/>
    </location>
</feature>
<dbReference type="EMBL" id="LT635766">
    <property type="protein sequence ID" value="SGZ52972.1"/>
    <property type="molecule type" value="Genomic_DNA"/>
</dbReference>
<feature type="compositionally biased region" description="Basic and acidic residues" evidence="7">
    <location>
        <begin position="354"/>
        <end position="393"/>
    </location>
</feature>
<evidence type="ECO:0000259" key="8">
    <source>
        <dbReference type="Pfam" id="PF10406"/>
    </source>
</evidence>
<name>A0A1L0D8W7_9ASCO</name>
<organism evidence="9 10">
    <name type="scientific">Sungouiella intermedia</name>
    <dbReference type="NCBI Taxonomy" id="45354"/>
    <lineage>
        <taxon>Eukaryota</taxon>
        <taxon>Fungi</taxon>
        <taxon>Dikarya</taxon>
        <taxon>Ascomycota</taxon>
        <taxon>Saccharomycotina</taxon>
        <taxon>Pichiomycetes</taxon>
        <taxon>Metschnikowiaceae</taxon>
        <taxon>Sungouiella</taxon>
    </lineage>
</organism>
<evidence type="ECO:0000256" key="1">
    <source>
        <dbReference type="ARBA" id="ARBA00004123"/>
    </source>
</evidence>
<dbReference type="PANTHER" id="PTHR46469">
    <property type="entry name" value="TRANSCRIPTION INITIATION FACTOR TFIID SUBUNIT 8"/>
    <property type="match status" value="1"/>
</dbReference>
<dbReference type="AlphaFoldDB" id="A0A1L0D8W7"/>
<keyword evidence="5" id="KW-0804">Transcription</keyword>
<dbReference type="InterPro" id="IPR019473">
    <property type="entry name" value="TFIID_su8_C"/>
</dbReference>
<keyword evidence="4" id="KW-0805">Transcription regulation</keyword>
<dbReference type="GO" id="GO:0005669">
    <property type="term" value="C:transcription factor TFIID complex"/>
    <property type="evidence" value="ECO:0007669"/>
    <property type="project" value="InterPro"/>
</dbReference>
<feature type="region of interest" description="Disordered" evidence="7">
    <location>
        <begin position="552"/>
        <end position="596"/>
    </location>
</feature>
<evidence type="ECO:0000256" key="7">
    <source>
        <dbReference type="SAM" id="MobiDB-lite"/>
    </source>
</evidence>
<feature type="region of interest" description="Disordered" evidence="7">
    <location>
        <begin position="303"/>
        <end position="407"/>
    </location>
</feature>
<dbReference type="Pfam" id="PF10406">
    <property type="entry name" value="TAF8_C"/>
    <property type="match status" value="1"/>
</dbReference>
<evidence type="ECO:0000256" key="6">
    <source>
        <dbReference type="ARBA" id="ARBA00023242"/>
    </source>
</evidence>
<dbReference type="GO" id="GO:0006367">
    <property type="term" value="P:transcription initiation at RNA polymerase II promoter"/>
    <property type="evidence" value="ECO:0007669"/>
    <property type="project" value="TreeGrafter"/>
</dbReference>
<evidence type="ECO:0000256" key="5">
    <source>
        <dbReference type="ARBA" id="ARBA00023163"/>
    </source>
</evidence>
<evidence type="ECO:0000256" key="4">
    <source>
        <dbReference type="ARBA" id="ARBA00023015"/>
    </source>
</evidence>
<evidence type="ECO:0000313" key="10">
    <source>
        <dbReference type="Proteomes" id="UP000182259"/>
    </source>
</evidence>
<dbReference type="Proteomes" id="UP000182259">
    <property type="component" value="Chromosome III"/>
</dbReference>
<dbReference type="CDD" id="cd08049">
    <property type="entry name" value="TAF8"/>
    <property type="match status" value="1"/>
</dbReference>
<evidence type="ECO:0000313" key="9">
    <source>
        <dbReference type="EMBL" id="SGZ52972.1"/>
    </source>
</evidence>
<sequence>MTKPPAESVEPEKSDVAETNIAHRTRNASRRDSSNTKEVPAKKVEPQPRQRKQRQKPDYIPPLNRKLGPYEDILNPPVSTSSSMDPVDFELRKYVGLIVKASPISPAFTQEFVEELSDLSTTYMNHLISLLHGFTEVQRHHKAGVSDLHMCFQTNNIAMSDLYGEYEKTRSLPAEIKSYTSKLRDRLDTVLLEYQAEKYTLEKDDPSLVFHANEQYEIAALVPRQSEPRTYIPSYFPDLPPDFTYQNTGSYMETITDLKQIKMKLVEESRLNEKSLYKLIEDDGNTWMDTLEGDIKALNSDLESDEEDIMSVSGADGTDVESPAAEIDGKGDEMDVDEEKDEQNDERADDVEMLDVKENVDKKDKEKENNEEKEKDEENEKSKENVDSNDVKTADAPVAPKTSEQVNTEVETKIVTGSIETDEVKAAPAQSTAKNDSRFDFVEYARKRRRAKDAEFRAIEKRRQKRLRNIFMKAEKLFSCYATSQPNLEDIEYFNEYLDSGFKRVIMATRQAEKNKMEKLARLQQEKALRDQEQEAQNGAFEFGFAFNPASNLLDDSDDDGDELQDIVFDEPESGNGGSVENQVNEHNSDHENFENGQIAGSAENDAPATTQENPDSIMGIMDYDDIGSKSMVCSLRPTPELVSGTTPSPTKIWKTYRITNDEYALKM</sequence>
<accession>A0A1L0D8W7</accession>
<comment type="similarity">
    <text evidence="2">Belongs to the TAF8 family.</text>
</comment>
<feature type="compositionally biased region" description="Basic and acidic residues" evidence="7">
    <location>
        <begin position="29"/>
        <end position="48"/>
    </location>
</feature>
<feature type="compositionally biased region" description="Acidic residues" evidence="7">
    <location>
        <begin position="334"/>
        <end position="353"/>
    </location>
</feature>
<feature type="compositionally biased region" description="Acidic residues" evidence="7">
    <location>
        <begin position="555"/>
        <end position="573"/>
    </location>
</feature>
<evidence type="ECO:0000256" key="2">
    <source>
        <dbReference type="ARBA" id="ARBA00008767"/>
    </source>
</evidence>
<dbReference type="PANTHER" id="PTHR46469:SF1">
    <property type="entry name" value="TRANSCRIPTION INITIATION FACTOR TFIID SUBUNIT 8"/>
    <property type="match status" value="1"/>
</dbReference>
<gene>
    <name evidence="9" type="ORF">SAMEA4029009_CIC11G00000004172</name>
</gene>
<protein>
    <recommendedName>
        <fullName evidence="3">Transcription initiation factor TFIID subunit 8</fullName>
    </recommendedName>
</protein>